<feature type="coiled-coil region" evidence="8">
    <location>
        <begin position="315"/>
        <end position="361"/>
    </location>
</feature>
<dbReference type="Pfam" id="PF13868">
    <property type="entry name" value="TPH"/>
    <property type="match status" value="1"/>
</dbReference>
<evidence type="ECO:0000256" key="9">
    <source>
        <dbReference type="SAM" id="MobiDB-lite"/>
    </source>
</evidence>
<dbReference type="GO" id="GO:0031514">
    <property type="term" value="C:motile cilium"/>
    <property type="evidence" value="ECO:0007669"/>
    <property type="project" value="UniProtKB-SubCell"/>
</dbReference>
<feature type="domain" description="Trichohyalin-plectin-homology" evidence="10">
    <location>
        <begin position="153"/>
        <end position="495"/>
    </location>
</feature>
<comment type="caution">
    <text evidence="11">The sequence shown here is derived from an EMBL/GenBank/DDBJ whole genome shotgun (WGS) entry which is preliminary data.</text>
</comment>
<feature type="compositionally biased region" description="Polar residues" evidence="9">
    <location>
        <begin position="9"/>
        <end position="27"/>
    </location>
</feature>
<evidence type="ECO:0000256" key="7">
    <source>
        <dbReference type="ARBA" id="ARBA00034142"/>
    </source>
</evidence>
<keyword evidence="3 8" id="KW-0175">Coiled coil</keyword>
<name>A0AAE0G6M7_9CHLO</name>
<evidence type="ECO:0000256" key="1">
    <source>
        <dbReference type="ARBA" id="ARBA00004230"/>
    </source>
</evidence>
<feature type="region of interest" description="Disordered" evidence="9">
    <location>
        <begin position="422"/>
        <end position="485"/>
    </location>
</feature>
<protein>
    <recommendedName>
        <fullName evidence="7">Cilia- and flagella-associated protein 45</fullName>
    </recommendedName>
</protein>
<keyword evidence="4" id="KW-0969">Cilium</keyword>
<dbReference type="PANTHER" id="PTHR15504:SF0">
    <property type="entry name" value="CILIA- AND FLAGELLA-ASSOCIATED PROTEIN 45"/>
    <property type="match status" value="1"/>
</dbReference>
<proteinExistence type="inferred from homology"/>
<evidence type="ECO:0000259" key="10">
    <source>
        <dbReference type="Pfam" id="PF13868"/>
    </source>
</evidence>
<dbReference type="PANTHER" id="PTHR15504">
    <property type="entry name" value="NASOPHARYNGEAL EPITHELIUM SPECIFIC PROTEIN 1"/>
    <property type="match status" value="1"/>
</dbReference>
<dbReference type="EMBL" id="LGRX02008885">
    <property type="protein sequence ID" value="KAK3272590.1"/>
    <property type="molecule type" value="Genomic_DNA"/>
</dbReference>
<gene>
    <name evidence="11" type="ORF">CYMTET_19128</name>
</gene>
<dbReference type="AlphaFoldDB" id="A0AAE0G6M7"/>
<comment type="subcellular location">
    <subcellularLocation>
        <location evidence="1">Cell projection</location>
        <location evidence="1">Cilium</location>
        <location evidence="1">Flagellum</location>
    </subcellularLocation>
</comment>
<reference evidence="11 12" key="1">
    <citation type="journal article" date="2015" name="Genome Biol. Evol.">
        <title>Comparative Genomics of a Bacterivorous Green Alga Reveals Evolutionary Causalities and Consequences of Phago-Mixotrophic Mode of Nutrition.</title>
        <authorList>
            <person name="Burns J.A."/>
            <person name="Paasch A."/>
            <person name="Narechania A."/>
            <person name="Kim E."/>
        </authorList>
    </citation>
    <scope>NUCLEOTIDE SEQUENCE [LARGE SCALE GENOMIC DNA]</scope>
    <source>
        <strain evidence="11 12">PLY_AMNH</strain>
    </source>
</reference>
<sequence>MPVPRPASNAGSTASARSNRSTYRTVAKNSSVDETLFGNDQPKSFMSSKNAQVEVVDASPFMGKGAETDAVCVPTAELQRMREASVILSNDEILNRKKSDKAAKEKSRAASIARKDKMLRMEEERKKRVPPSETEQLKLEKDQSTLNRAQFMLEEELDDVKRMNQMMLYSKCVTIRDAQIEEKKHVMEENEEEERRLDLMMEIERIKALEAYEDREKKRAADRLRGAEILKKQIEERALERQRQEELRDQDRQQMLAEIERMKEEELQQQYEKRLAGRRLLEEVAKANHAQIERKKMIMHAEKEEDDRIAVYLREKELREQADAEEKERIRRERELEVARLRAQQEKAADKQAELDELRAMRAQEAYERDWREKEKAEAERKLAINSDLAQAREQQRNVKMKQLADLARMEQEDFYRVIAAQREQEEQDRQQQMQQSHIRRNHKEEILNQIAQNDEGRRKGRAEYLEEGEKLRQRHKEEKGRLEQIKDRKLDELSVCGVPAKYRAELERKKIGD</sequence>
<evidence type="ECO:0000256" key="8">
    <source>
        <dbReference type="SAM" id="Coils"/>
    </source>
</evidence>
<keyword evidence="12" id="KW-1185">Reference proteome</keyword>
<accession>A0AAE0G6M7</accession>
<evidence type="ECO:0000256" key="3">
    <source>
        <dbReference type="ARBA" id="ARBA00023054"/>
    </source>
</evidence>
<evidence type="ECO:0000256" key="4">
    <source>
        <dbReference type="ARBA" id="ARBA00023069"/>
    </source>
</evidence>
<evidence type="ECO:0000256" key="2">
    <source>
        <dbReference type="ARBA" id="ARBA00022846"/>
    </source>
</evidence>
<keyword evidence="2 11" id="KW-0282">Flagellum</keyword>
<feature type="compositionally biased region" description="Basic and acidic residues" evidence="9">
    <location>
        <begin position="455"/>
        <end position="485"/>
    </location>
</feature>
<comment type="similarity">
    <text evidence="6">Belongs to the CFAP45 family.</text>
</comment>
<feature type="compositionally biased region" description="Basic and acidic residues" evidence="9">
    <location>
        <begin position="97"/>
        <end position="126"/>
    </location>
</feature>
<keyword evidence="5" id="KW-0966">Cell projection</keyword>
<evidence type="ECO:0000313" key="11">
    <source>
        <dbReference type="EMBL" id="KAK3272590.1"/>
    </source>
</evidence>
<evidence type="ECO:0000256" key="5">
    <source>
        <dbReference type="ARBA" id="ARBA00023273"/>
    </source>
</evidence>
<organism evidence="11 12">
    <name type="scientific">Cymbomonas tetramitiformis</name>
    <dbReference type="NCBI Taxonomy" id="36881"/>
    <lineage>
        <taxon>Eukaryota</taxon>
        <taxon>Viridiplantae</taxon>
        <taxon>Chlorophyta</taxon>
        <taxon>Pyramimonadophyceae</taxon>
        <taxon>Pyramimonadales</taxon>
        <taxon>Pyramimonadaceae</taxon>
        <taxon>Cymbomonas</taxon>
    </lineage>
</organism>
<feature type="region of interest" description="Disordered" evidence="9">
    <location>
        <begin position="1"/>
        <end position="27"/>
    </location>
</feature>
<feature type="region of interest" description="Disordered" evidence="9">
    <location>
        <begin position="97"/>
        <end position="136"/>
    </location>
</feature>
<dbReference type="InterPro" id="IPR043597">
    <property type="entry name" value="TPH_dom"/>
</dbReference>
<feature type="coiled-coil region" evidence="8">
    <location>
        <begin position="176"/>
        <end position="250"/>
    </location>
</feature>
<evidence type="ECO:0000313" key="12">
    <source>
        <dbReference type="Proteomes" id="UP001190700"/>
    </source>
</evidence>
<dbReference type="InterPro" id="IPR033253">
    <property type="entry name" value="CFAP45"/>
</dbReference>
<evidence type="ECO:0000256" key="6">
    <source>
        <dbReference type="ARBA" id="ARBA00034116"/>
    </source>
</evidence>
<dbReference type="Proteomes" id="UP001190700">
    <property type="component" value="Unassembled WGS sequence"/>
</dbReference>